<organism evidence="3 4">
    <name type="scientific">Novosphingobium indicum</name>
    <dbReference type="NCBI Taxonomy" id="462949"/>
    <lineage>
        <taxon>Bacteria</taxon>
        <taxon>Pseudomonadati</taxon>
        <taxon>Pseudomonadota</taxon>
        <taxon>Alphaproteobacteria</taxon>
        <taxon>Sphingomonadales</taxon>
        <taxon>Sphingomonadaceae</taxon>
        <taxon>Novosphingobium</taxon>
    </lineage>
</organism>
<evidence type="ECO:0000256" key="1">
    <source>
        <dbReference type="SAM" id="MobiDB-lite"/>
    </source>
</evidence>
<keyword evidence="4" id="KW-1185">Reference proteome</keyword>
<keyword evidence="2" id="KW-0472">Membrane</keyword>
<accession>A0ABQ2K1U6</accession>
<evidence type="ECO:0000313" key="3">
    <source>
        <dbReference type="EMBL" id="GGN62902.1"/>
    </source>
</evidence>
<dbReference type="Proteomes" id="UP000605099">
    <property type="component" value="Unassembled WGS sequence"/>
</dbReference>
<feature type="compositionally biased region" description="Basic and acidic residues" evidence="1">
    <location>
        <begin position="378"/>
        <end position="388"/>
    </location>
</feature>
<sequence length="388" mass="42403">MVNHVSPKPDTLSESDSTGFGMSAVQPLRQSLLAAQNANLPELGCSSTWLDGLRKFQTVPGKIASACSKASTECEIPHQKLLLEDLVDFEKGIASVQDSLKAFDRLCYGSLAKPSYCGYYLEHRDDQIGALDSLVSSHYREKPEARTALWSIFSEAETCAADRTFLTSSNRLVSGVDSTARPRTLADFERLGETISAMRVAMQTEDTRVRSAPAGGMFTVQLPKDASLPILQFLGLISILYAFLHVRRLRRLATAHTLDNGHLLYSLYPVASHAFTAPVFGVRTHGDPASRSAARFSAHMTSIAFDWIPLIALSCAGAAVLGALFLRLLGNDEFSPWAIALAAIFFALQLVVTLAYRSEQHVAKDEFNQWVSQPPDLPQEKDPKGDLA</sequence>
<evidence type="ECO:0000313" key="4">
    <source>
        <dbReference type="Proteomes" id="UP000605099"/>
    </source>
</evidence>
<proteinExistence type="predicted"/>
<evidence type="ECO:0000256" key="2">
    <source>
        <dbReference type="SAM" id="Phobius"/>
    </source>
</evidence>
<dbReference type="EMBL" id="BMLK01000057">
    <property type="protein sequence ID" value="GGN62902.1"/>
    <property type="molecule type" value="Genomic_DNA"/>
</dbReference>
<comment type="caution">
    <text evidence="3">The sequence shown here is derived from an EMBL/GenBank/DDBJ whole genome shotgun (WGS) entry which is preliminary data.</text>
</comment>
<feature type="region of interest" description="Disordered" evidence="1">
    <location>
        <begin position="369"/>
        <end position="388"/>
    </location>
</feature>
<keyword evidence="2" id="KW-0812">Transmembrane</keyword>
<keyword evidence="2" id="KW-1133">Transmembrane helix</keyword>
<feature type="transmembrane region" description="Helical" evidence="2">
    <location>
        <begin position="226"/>
        <end position="244"/>
    </location>
</feature>
<reference evidence="4" key="1">
    <citation type="journal article" date="2019" name="Int. J. Syst. Evol. Microbiol.">
        <title>The Global Catalogue of Microorganisms (GCM) 10K type strain sequencing project: providing services to taxonomists for standard genome sequencing and annotation.</title>
        <authorList>
            <consortium name="The Broad Institute Genomics Platform"/>
            <consortium name="The Broad Institute Genome Sequencing Center for Infectious Disease"/>
            <person name="Wu L."/>
            <person name="Ma J."/>
        </authorList>
    </citation>
    <scope>NUCLEOTIDE SEQUENCE [LARGE SCALE GENOMIC DNA]</scope>
    <source>
        <strain evidence="4">CGMCC 1.6784</strain>
    </source>
</reference>
<gene>
    <name evidence="3" type="ORF">GCM10011349_47020</name>
</gene>
<name>A0ABQ2K1U6_9SPHN</name>
<feature type="transmembrane region" description="Helical" evidence="2">
    <location>
        <begin position="307"/>
        <end position="328"/>
    </location>
</feature>
<feature type="transmembrane region" description="Helical" evidence="2">
    <location>
        <begin position="334"/>
        <end position="356"/>
    </location>
</feature>
<protein>
    <submittedName>
        <fullName evidence="3">Uncharacterized protein</fullName>
    </submittedName>
</protein>
<dbReference type="RefSeq" id="WP_229710711.1">
    <property type="nucleotide sequence ID" value="NZ_BMLK01000057.1"/>
</dbReference>